<dbReference type="RefSeq" id="WP_162349376.1">
    <property type="nucleotide sequence ID" value="NZ_QOVG01000004.1"/>
</dbReference>
<dbReference type="PANTHER" id="PTHR37291:SF1">
    <property type="entry name" value="TYPE IV METHYL-DIRECTED RESTRICTION ENZYME ECOKMCRB SUBUNIT"/>
    <property type="match status" value="1"/>
</dbReference>
<dbReference type="SUPFAM" id="SSF52540">
    <property type="entry name" value="P-loop containing nucleoside triphosphate hydrolases"/>
    <property type="match status" value="1"/>
</dbReference>
<sequence length="501" mass="54166">MSETNKTTLSKFWDEAAAYAEGGDGPASSSAKADLSKAINELVGGERPKSVYVAKLTNNGLHNQFWQGKSVSEKNDVMVFLDQSSNAEIVIQAARDRLNPRPDSGFEAVVIGADLGGGQWAIHEVVEYDHSSIGARLKSETGGNFPIVKVPDPAATTRATSSFTEEPATGSPEDGGADAPFSAREIVEHLLEARNVVLEGPPGTGKTRAAFLAANVLAGGNARDLRLDRLLSGNLVEDSVDILLAAPLVWDFVQLHPSFGYEEFVRGMRTDPDVPGFALKSVDGILPQICKVAAIREGKPTLLIIDEINRANLSAVLGETIFAIDPAHRDEEVRLQYKAPSGGTDSLSVPANLLILGTMNTADRSIAMLDFAVRRRFRFLRMQPSRDAVLEHYSATPHRAAKAAEVFDAVMESVKQEDFQPGQSYFLVPDQEKLSVSEWGERFASLLVNNLRPLLEEYREEGMALGNVTVGVESGEMDLLASPVNAVRDSLTTWLCDESGS</sequence>
<evidence type="ECO:0000259" key="2">
    <source>
        <dbReference type="Pfam" id="PF07728"/>
    </source>
</evidence>
<feature type="region of interest" description="Disordered" evidence="1">
    <location>
        <begin position="156"/>
        <end position="177"/>
    </location>
</feature>
<gene>
    <name evidence="3" type="ORF">DT603_08175</name>
</gene>
<dbReference type="InterPro" id="IPR011704">
    <property type="entry name" value="ATPase_dyneun-rel_AAA"/>
</dbReference>
<evidence type="ECO:0000256" key="1">
    <source>
        <dbReference type="SAM" id="MobiDB-lite"/>
    </source>
</evidence>
<dbReference type="InterPro" id="IPR027417">
    <property type="entry name" value="P-loop_NTPase"/>
</dbReference>
<dbReference type="EMBL" id="QOVG01000004">
    <property type="protein sequence ID" value="NDK38813.1"/>
    <property type="molecule type" value="Genomic_DNA"/>
</dbReference>
<reference evidence="3 4" key="1">
    <citation type="submission" date="2018-07" db="EMBL/GenBank/DDBJ databases">
        <title>Whole genome Sequencing of Pseudoxanthomonas gei KCTC 32298 (T).</title>
        <authorList>
            <person name="Kumar S."/>
            <person name="Bansal K."/>
            <person name="Kaur A."/>
            <person name="Patil P."/>
            <person name="Sharma S."/>
            <person name="Patil P.B."/>
        </authorList>
    </citation>
    <scope>NUCLEOTIDE SEQUENCE [LARGE SCALE GENOMIC DNA]</scope>
    <source>
        <strain evidence="3 4">KCTC 32298</strain>
    </source>
</reference>
<dbReference type="InterPro" id="IPR052934">
    <property type="entry name" value="Methyl-DNA_Rec/Restrict_Enz"/>
</dbReference>
<dbReference type="Gene3D" id="3.40.50.300">
    <property type="entry name" value="P-loop containing nucleotide triphosphate hydrolases"/>
    <property type="match status" value="1"/>
</dbReference>
<feature type="domain" description="ATPase dynein-related AAA" evidence="2">
    <location>
        <begin position="195"/>
        <end position="377"/>
    </location>
</feature>
<evidence type="ECO:0000313" key="3">
    <source>
        <dbReference type="EMBL" id="NDK38813.1"/>
    </source>
</evidence>
<dbReference type="Proteomes" id="UP001429354">
    <property type="component" value="Unassembled WGS sequence"/>
</dbReference>
<proteinExistence type="predicted"/>
<keyword evidence="4" id="KW-1185">Reference proteome</keyword>
<protein>
    <recommendedName>
        <fullName evidence="2">ATPase dynein-related AAA domain-containing protein</fullName>
    </recommendedName>
</protein>
<dbReference type="PANTHER" id="PTHR37291">
    <property type="entry name" value="5-METHYLCYTOSINE-SPECIFIC RESTRICTION ENZYME B"/>
    <property type="match status" value="1"/>
</dbReference>
<name>A0ABX0AHV3_9GAMM</name>
<comment type="caution">
    <text evidence="3">The sequence shown here is derived from an EMBL/GenBank/DDBJ whole genome shotgun (WGS) entry which is preliminary data.</text>
</comment>
<evidence type="ECO:0000313" key="4">
    <source>
        <dbReference type="Proteomes" id="UP001429354"/>
    </source>
</evidence>
<accession>A0ABX0AHV3</accession>
<organism evidence="3 4">
    <name type="scientific">Pseudoxanthomonas gei</name>
    <dbReference type="NCBI Taxonomy" id="1383030"/>
    <lineage>
        <taxon>Bacteria</taxon>
        <taxon>Pseudomonadati</taxon>
        <taxon>Pseudomonadota</taxon>
        <taxon>Gammaproteobacteria</taxon>
        <taxon>Lysobacterales</taxon>
        <taxon>Lysobacteraceae</taxon>
        <taxon>Pseudoxanthomonas</taxon>
    </lineage>
</organism>
<dbReference type="Pfam" id="PF07728">
    <property type="entry name" value="AAA_5"/>
    <property type="match status" value="1"/>
</dbReference>